<dbReference type="GO" id="GO:0071218">
    <property type="term" value="P:cellular response to misfolded protein"/>
    <property type="evidence" value="ECO:0007669"/>
    <property type="project" value="TreeGrafter"/>
</dbReference>
<dbReference type="OrthoDB" id="629492at2759"/>
<dbReference type="PANTHER" id="PTHR46803:SF2">
    <property type="entry name" value="E3 UBIQUITIN-PROTEIN LIGASE CHIP"/>
    <property type="match status" value="1"/>
</dbReference>
<evidence type="ECO:0000256" key="1">
    <source>
        <dbReference type="ARBA" id="ARBA00000900"/>
    </source>
</evidence>
<protein>
    <recommendedName>
        <fullName evidence="7">E3 ubiquitin-protein ligase CHIP</fullName>
        <ecNumber evidence="2">2.3.2.27</ecNumber>
    </recommendedName>
    <alternativeName>
        <fullName evidence="8">RING-type E3 ubiquitin transferase CHIP</fullName>
    </alternativeName>
</protein>
<evidence type="ECO:0000256" key="5">
    <source>
        <dbReference type="ARBA" id="ARBA00022786"/>
    </source>
</evidence>
<comment type="catalytic activity">
    <reaction evidence="1">
        <text>S-ubiquitinyl-[E2 ubiquitin-conjugating enzyme]-L-cysteine + [acceptor protein]-L-lysine = [E2 ubiquitin-conjugating enzyme]-L-cysteine + N(6)-ubiquitinyl-[acceptor protein]-L-lysine.</text>
        <dbReference type="EC" id="2.3.2.27"/>
    </reaction>
</comment>
<organism evidence="11 12">
    <name type="scientific">Ramazzottius varieornatus</name>
    <name type="common">Water bear</name>
    <name type="synonym">Tardigrade</name>
    <dbReference type="NCBI Taxonomy" id="947166"/>
    <lineage>
        <taxon>Eukaryota</taxon>
        <taxon>Metazoa</taxon>
        <taxon>Ecdysozoa</taxon>
        <taxon>Tardigrada</taxon>
        <taxon>Eutardigrada</taxon>
        <taxon>Parachela</taxon>
        <taxon>Hypsibioidea</taxon>
        <taxon>Ramazzottiidae</taxon>
        <taxon>Ramazzottius</taxon>
    </lineage>
</organism>
<dbReference type="PROSITE" id="PS50005">
    <property type="entry name" value="TPR"/>
    <property type="match status" value="2"/>
</dbReference>
<dbReference type="Pfam" id="PF04564">
    <property type="entry name" value="U-box"/>
    <property type="match status" value="1"/>
</dbReference>
<feature type="domain" description="U-box" evidence="10">
    <location>
        <begin position="239"/>
        <end position="313"/>
    </location>
</feature>
<comment type="caution">
    <text evidence="11">The sequence shown here is derived from an EMBL/GenBank/DDBJ whole genome shotgun (WGS) entry which is preliminary data.</text>
</comment>
<dbReference type="InterPro" id="IPR041312">
    <property type="entry name" value="CHIP_TPR_N"/>
</dbReference>
<dbReference type="FunFam" id="3.30.40.10:FF:000124">
    <property type="entry name" value="STIP1 homology and U box-containing protein 1"/>
    <property type="match status" value="1"/>
</dbReference>
<dbReference type="Pfam" id="PF18391">
    <property type="entry name" value="CHIP_TPR_N"/>
    <property type="match status" value="1"/>
</dbReference>
<dbReference type="GO" id="GO:0045862">
    <property type="term" value="P:positive regulation of proteolysis"/>
    <property type="evidence" value="ECO:0007669"/>
    <property type="project" value="TreeGrafter"/>
</dbReference>
<evidence type="ECO:0000313" key="12">
    <source>
        <dbReference type="Proteomes" id="UP000186922"/>
    </source>
</evidence>
<evidence type="ECO:0000256" key="9">
    <source>
        <dbReference type="PROSITE-ProRule" id="PRU00339"/>
    </source>
</evidence>
<dbReference type="Proteomes" id="UP000186922">
    <property type="component" value="Unassembled WGS sequence"/>
</dbReference>
<dbReference type="GO" id="GO:0000209">
    <property type="term" value="P:protein polyubiquitination"/>
    <property type="evidence" value="ECO:0007669"/>
    <property type="project" value="TreeGrafter"/>
</dbReference>
<evidence type="ECO:0000256" key="8">
    <source>
        <dbReference type="ARBA" id="ARBA00044543"/>
    </source>
</evidence>
<keyword evidence="4" id="KW-0677">Repeat</keyword>
<dbReference type="SMART" id="SM00504">
    <property type="entry name" value="Ubox"/>
    <property type="match status" value="1"/>
</dbReference>
<keyword evidence="12" id="KW-1185">Reference proteome</keyword>
<dbReference type="InterPro" id="IPR003613">
    <property type="entry name" value="Ubox_domain"/>
</dbReference>
<dbReference type="InterPro" id="IPR019734">
    <property type="entry name" value="TPR_rpt"/>
</dbReference>
<dbReference type="GO" id="GO:0043161">
    <property type="term" value="P:proteasome-mediated ubiquitin-dependent protein catabolic process"/>
    <property type="evidence" value="ECO:0007669"/>
    <property type="project" value="TreeGrafter"/>
</dbReference>
<proteinExistence type="predicted"/>
<name>A0A1D1UMZ9_RAMVA</name>
<dbReference type="PROSITE" id="PS51698">
    <property type="entry name" value="U_BOX"/>
    <property type="match status" value="1"/>
</dbReference>
<evidence type="ECO:0000313" key="11">
    <source>
        <dbReference type="EMBL" id="GAU89022.1"/>
    </source>
</evidence>
<dbReference type="SUPFAM" id="SSF57850">
    <property type="entry name" value="RING/U-box"/>
    <property type="match status" value="1"/>
</dbReference>
<dbReference type="EMBL" id="BDGG01000001">
    <property type="protein sequence ID" value="GAU89022.1"/>
    <property type="molecule type" value="Genomic_DNA"/>
</dbReference>
<dbReference type="InterPro" id="IPR013083">
    <property type="entry name" value="Znf_RING/FYVE/PHD"/>
</dbReference>
<dbReference type="GO" id="GO:0006515">
    <property type="term" value="P:protein quality control for misfolded or incompletely synthesized proteins"/>
    <property type="evidence" value="ECO:0007669"/>
    <property type="project" value="TreeGrafter"/>
</dbReference>
<keyword evidence="3" id="KW-0808">Transferase</keyword>
<evidence type="ECO:0000256" key="7">
    <source>
        <dbReference type="ARBA" id="ARBA00044534"/>
    </source>
</evidence>
<keyword evidence="6 9" id="KW-0802">TPR repeat</keyword>
<accession>A0A1D1UMZ9</accession>
<dbReference type="Pfam" id="PF13432">
    <property type="entry name" value="TPR_16"/>
    <property type="match status" value="1"/>
</dbReference>
<dbReference type="InterPro" id="IPR045202">
    <property type="entry name" value="CHIP_RING-Ubox"/>
</dbReference>
<dbReference type="EC" id="2.3.2.27" evidence="2"/>
<gene>
    <name evidence="11" type="primary">RvY_01621-1</name>
    <name evidence="11" type="synonym">RvY_01621.1</name>
    <name evidence="11" type="ORF">RvY_01621</name>
</gene>
<dbReference type="GO" id="GO:0051087">
    <property type="term" value="F:protein-folding chaperone binding"/>
    <property type="evidence" value="ECO:0007669"/>
    <property type="project" value="TreeGrafter"/>
</dbReference>
<dbReference type="Gene3D" id="3.30.40.10">
    <property type="entry name" value="Zinc/RING finger domain, C3HC4 (zinc finger)"/>
    <property type="match status" value="1"/>
</dbReference>
<keyword evidence="5" id="KW-0833">Ubl conjugation pathway</keyword>
<evidence type="ECO:0000256" key="6">
    <source>
        <dbReference type="ARBA" id="ARBA00022803"/>
    </source>
</evidence>
<sequence>MGNASVTGVTSASYSEKVEIMAGAHGANGTKEKLTSEHLRKRGNELHDARRFSEAVDCYTKAITKDPSVAAYYTNRALCYLRMQRWDLVCKDCSSAIERDASCLKAYYFMGVAMMERGNYDEAVNLLQKANDVAVKQRQCYGDEITSVIRTCRKRRWNRQEDKRIQQEIDLQVYLHRLIDEEKKRQIEVLNTPSEEPTTHAGAEALSKQATEIERYHTEKKAELDRLFSDIDDRRKRRDVPDYLCGKISFELMRDPVITPSGITYDRRDIDEHLRRVGHFDPVTRTELTQDLLVPNLAMKEVIDTFLASNEWAIDY</sequence>
<feature type="repeat" description="TPR" evidence="9">
    <location>
        <begin position="104"/>
        <end position="137"/>
    </location>
</feature>
<dbReference type="Gene3D" id="1.25.40.10">
    <property type="entry name" value="Tetratricopeptide repeat domain"/>
    <property type="match status" value="1"/>
</dbReference>
<dbReference type="SUPFAM" id="SSF48452">
    <property type="entry name" value="TPR-like"/>
    <property type="match status" value="1"/>
</dbReference>
<dbReference type="CDD" id="cd16654">
    <property type="entry name" value="RING-Ubox_CHIP"/>
    <property type="match status" value="1"/>
</dbReference>
<dbReference type="AlphaFoldDB" id="A0A1D1UMZ9"/>
<dbReference type="PANTHER" id="PTHR46803">
    <property type="entry name" value="E3 UBIQUITIN-PROTEIN LIGASE CHIP"/>
    <property type="match status" value="1"/>
</dbReference>
<evidence type="ECO:0000256" key="4">
    <source>
        <dbReference type="ARBA" id="ARBA00022737"/>
    </source>
</evidence>
<dbReference type="InterPro" id="IPR011990">
    <property type="entry name" value="TPR-like_helical_dom_sf"/>
</dbReference>
<dbReference type="SMART" id="SM00028">
    <property type="entry name" value="TPR"/>
    <property type="match status" value="3"/>
</dbReference>
<dbReference type="GO" id="GO:0061630">
    <property type="term" value="F:ubiquitin protein ligase activity"/>
    <property type="evidence" value="ECO:0007669"/>
    <property type="project" value="UniProtKB-EC"/>
</dbReference>
<dbReference type="STRING" id="947166.A0A1D1UMZ9"/>
<dbReference type="GO" id="GO:0030018">
    <property type="term" value="C:Z disc"/>
    <property type="evidence" value="ECO:0007669"/>
    <property type="project" value="TreeGrafter"/>
</dbReference>
<evidence type="ECO:0000259" key="10">
    <source>
        <dbReference type="PROSITE" id="PS51698"/>
    </source>
</evidence>
<evidence type="ECO:0000256" key="2">
    <source>
        <dbReference type="ARBA" id="ARBA00012483"/>
    </source>
</evidence>
<evidence type="ECO:0000256" key="3">
    <source>
        <dbReference type="ARBA" id="ARBA00022679"/>
    </source>
</evidence>
<feature type="repeat" description="TPR" evidence="9">
    <location>
        <begin position="36"/>
        <end position="69"/>
    </location>
</feature>
<reference evidence="11 12" key="1">
    <citation type="journal article" date="2016" name="Nat. Commun.">
        <title>Extremotolerant tardigrade genome and improved radiotolerance of human cultured cells by tardigrade-unique protein.</title>
        <authorList>
            <person name="Hashimoto T."/>
            <person name="Horikawa D.D."/>
            <person name="Saito Y."/>
            <person name="Kuwahara H."/>
            <person name="Kozuka-Hata H."/>
            <person name="Shin-I T."/>
            <person name="Minakuchi Y."/>
            <person name="Ohishi K."/>
            <person name="Motoyama A."/>
            <person name="Aizu T."/>
            <person name="Enomoto A."/>
            <person name="Kondo K."/>
            <person name="Tanaka S."/>
            <person name="Hara Y."/>
            <person name="Koshikawa S."/>
            <person name="Sagara H."/>
            <person name="Miura T."/>
            <person name="Yokobori S."/>
            <person name="Miyagawa K."/>
            <person name="Suzuki Y."/>
            <person name="Kubo T."/>
            <person name="Oyama M."/>
            <person name="Kohara Y."/>
            <person name="Fujiyama A."/>
            <person name="Arakawa K."/>
            <person name="Katayama T."/>
            <person name="Toyoda A."/>
            <person name="Kunieda T."/>
        </authorList>
    </citation>
    <scope>NUCLEOTIDE SEQUENCE [LARGE SCALE GENOMIC DNA]</scope>
    <source>
        <strain evidence="11 12">YOKOZUNA-1</strain>
    </source>
</reference>
<dbReference type="Gene3D" id="6.10.140.2020">
    <property type="match status" value="1"/>
</dbReference>